<name>A0A3B0QE27_9BACT</name>
<dbReference type="KEGG" id="medw:NCTC10132_01314"/>
<gene>
    <name evidence="1" type="ORF">NCTC10132_01314</name>
</gene>
<protein>
    <submittedName>
        <fullName evidence="1">Uncharacterized protein</fullName>
    </submittedName>
</protein>
<dbReference type="Proteomes" id="UP000257559">
    <property type="component" value="Chromosome"/>
</dbReference>
<sequence length="96" mass="11073">MQKNKSVDALVHFDALAHSHNFVYSLYSNTLENIKKRGTASSPFEVVINLEALIKLVYLEKNVVVQERSFAAENQLPFIKFNEDKIYLNVLIKSTW</sequence>
<feature type="non-terminal residue" evidence="1">
    <location>
        <position position="96"/>
    </location>
</feature>
<evidence type="ECO:0000313" key="1">
    <source>
        <dbReference type="EMBL" id="SYV97943.1"/>
    </source>
</evidence>
<proteinExistence type="predicted"/>
<keyword evidence="2" id="KW-1185">Reference proteome</keyword>
<dbReference type="AlphaFoldDB" id="A0A3B0QE27"/>
<reference evidence="2" key="1">
    <citation type="submission" date="2018-06" db="EMBL/GenBank/DDBJ databases">
        <authorList>
            <consortium name="Pathogen Informatics"/>
        </authorList>
    </citation>
    <scope>NUCLEOTIDE SEQUENCE [LARGE SCALE GENOMIC DNA]</scope>
    <source>
        <strain evidence="2">NCTC10132</strain>
    </source>
</reference>
<organism evidence="1 2">
    <name type="scientific">Mycoplasmopsis edwardii</name>
    <dbReference type="NCBI Taxonomy" id="53558"/>
    <lineage>
        <taxon>Bacteria</taxon>
        <taxon>Bacillati</taxon>
        <taxon>Mycoplasmatota</taxon>
        <taxon>Mycoplasmoidales</taxon>
        <taxon>Metamycoplasmataceae</taxon>
        <taxon>Mycoplasmopsis</taxon>
    </lineage>
</organism>
<evidence type="ECO:0000313" key="2">
    <source>
        <dbReference type="Proteomes" id="UP000257559"/>
    </source>
</evidence>
<dbReference type="EMBL" id="LS991951">
    <property type="protein sequence ID" value="SYV97943.1"/>
    <property type="molecule type" value="Genomic_DNA"/>
</dbReference>
<accession>A0A3B0QE27</accession>